<feature type="compositionally biased region" description="Basic and acidic residues" evidence="9">
    <location>
        <begin position="550"/>
        <end position="560"/>
    </location>
</feature>
<dbReference type="PROSITE" id="PS50089">
    <property type="entry name" value="ZF_RING_2"/>
    <property type="match status" value="1"/>
</dbReference>
<dbReference type="FunFam" id="3.30.40.10:FF:000127">
    <property type="entry name" value="E3 ubiquitin-protein ligase RNF181"/>
    <property type="match status" value="1"/>
</dbReference>
<dbReference type="GO" id="GO:0016567">
    <property type="term" value="P:protein ubiquitination"/>
    <property type="evidence" value="ECO:0007669"/>
    <property type="project" value="UniProtKB-ARBA"/>
</dbReference>
<comment type="catalytic activity">
    <reaction evidence="1">
        <text>S-ubiquitinyl-[E2 ubiquitin-conjugating enzyme]-L-cysteine + [acceptor protein]-L-lysine = [E2 ubiquitin-conjugating enzyme]-L-cysteine + N(6)-ubiquitinyl-[acceptor protein]-L-lysine.</text>
        <dbReference type="EC" id="2.3.2.27"/>
    </reaction>
</comment>
<dbReference type="PANTHER" id="PTHR45931">
    <property type="entry name" value="SI:CH211-59O9.10"/>
    <property type="match status" value="1"/>
</dbReference>
<evidence type="ECO:0000256" key="7">
    <source>
        <dbReference type="ARBA" id="ARBA00022833"/>
    </source>
</evidence>
<gene>
    <name evidence="11" type="ORF">B0T15DRAFT_147023</name>
</gene>
<evidence type="ECO:0000256" key="3">
    <source>
        <dbReference type="ARBA" id="ARBA00022679"/>
    </source>
</evidence>
<evidence type="ECO:0000256" key="9">
    <source>
        <dbReference type="SAM" id="MobiDB-lite"/>
    </source>
</evidence>
<feature type="domain" description="RING-type" evidence="10">
    <location>
        <begin position="340"/>
        <end position="381"/>
    </location>
</feature>
<dbReference type="GO" id="GO:0008270">
    <property type="term" value="F:zinc ion binding"/>
    <property type="evidence" value="ECO:0007669"/>
    <property type="project" value="UniProtKB-KW"/>
</dbReference>
<dbReference type="RefSeq" id="XP_062722391.1">
    <property type="nucleotide sequence ID" value="XM_062861944.1"/>
</dbReference>
<keyword evidence="4" id="KW-0479">Metal-binding</keyword>
<feature type="region of interest" description="Disordered" evidence="9">
    <location>
        <begin position="384"/>
        <end position="560"/>
    </location>
</feature>
<feature type="compositionally biased region" description="Low complexity" evidence="9">
    <location>
        <begin position="395"/>
        <end position="436"/>
    </location>
</feature>
<dbReference type="GO" id="GO:0005634">
    <property type="term" value="C:nucleus"/>
    <property type="evidence" value="ECO:0007669"/>
    <property type="project" value="TreeGrafter"/>
</dbReference>
<dbReference type="Pfam" id="PF13639">
    <property type="entry name" value="zf-RING_2"/>
    <property type="match status" value="1"/>
</dbReference>
<evidence type="ECO:0000256" key="5">
    <source>
        <dbReference type="ARBA" id="ARBA00022771"/>
    </source>
</evidence>
<name>A0AAJ0GUW0_9PEZI</name>
<reference evidence="11" key="1">
    <citation type="journal article" date="2023" name="Mol. Phylogenet. Evol.">
        <title>Genome-scale phylogeny and comparative genomics of the fungal order Sordariales.</title>
        <authorList>
            <person name="Hensen N."/>
            <person name="Bonometti L."/>
            <person name="Westerberg I."/>
            <person name="Brannstrom I.O."/>
            <person name="Guillou S."/>
            <person name="Cros-Aarteil S."/>
            <person name="Calhoun S."/>
            <person name="Haridas S."/>
            <person name="Kuo A."/>
            <person name="Mondo S."/>
            <person name="Pangilinan J."/>
            <person name="Riley R."/>
            <person name="LaButti K."/>
            <person name="Andreopoulos B."/>
            <person name="Lipzen A."/>
            <person name="Chen C."/>
            <person name="Yan M."/>
            <person name="Daum C."/>
            <person name="Ng V."/>
            <person name="Clum A."/>
            <person name="Steindorff A."/>
            <person name="Ohm R.A."/>
            <person name="Martin F."/>
            <person name="Silar P."/>
            <person name="Natvig D.O."/>
            <person name="Lalanne C."/>
            <person name="Gautier V."/>
            <person name="Ament-Velasquez S.L."/>
            <person name="Kruys A."/>
            <person name="Hutchinson M.I."/>
            <person name="Powell A.J."/>
            <person name="Barry K."/>
            <person name="Miller A.N."/>
            <person name="Grigoriev I.V."/>
            <person name="Debuchy R."/>
            <person name="Gladieux P."/>
            <person name="Hiltunen Thoren M."/>
            <person name="Johannesson H."/>
        </authorList>
    </citation>
    <scope>NUCLEOTIDE SEQUENCE</scope>
    <source>
        <strain evidence="11">CBS 333.67</strain>
    </source>
</reference>
<proteinExistence type="predicted"/>
<dbReference type="InterPro" id="IPR013083">
    <property type="entry name" value="Znf_RING/FYVE/PHD"/>
</dbReference>
<dbReference type="Gene3D" id="3.30.40.10">
    <property type="entry name" value="Zinc/RING finger domain, C3HC4 (zinc finger)"/>
    <property type="match status" value="1"/>
</dbReference>
<dbReference type="EMBL" id="JAUDZG010000003">
    <property type="protein sequence ID" value="KAK3306611.1"/>
    <property type="molecule type" value="Genomic_DNA"/>
</dbReference>
<organism evidence="11 12">
    <name type="scientific">Chaetomium strumarium</name>
    <dbReference type="NCBI Taxonomy" id="1170767"/>
    <lineage>
        <taxon>Eukaryota</taxon>
        <taxon>Fungi</taxon>
        <taxon>Dikarya</taxon>
        <taxon>Ascomycota</taxon>
        <taxon>Pezizomycotina</taxon>
        <taxon>Sordariomycetes</taxon>
        <taxon>Sordariomycetidae</taxon>
        <taxon>Sordariales</taxon>
        <taxon>Chaetomiaceae</taxon>
        <taxon>Chaetomium</taxon>
    </lineage>
</organism>
<dbReference type="CDD" id="cd16454">
    <property type="entry name" value="RING-H2_PA-TM-RING"/>
    <property type="match status" value="1"/>
</dbReference>
<feature type="region of interest" description="Disordered" evidence="9">
    <location>
        <begin position="98"/>
        <end position="123"/>
    </location>
</feature>
<dbReference type="EC" id="2.3.2.27" evidence="2"/>
<dbReference type="PANTHER" id="PTHR45931:SF3">
    <property type="entry name" value="RING ZINC FINGER-CONTAINING PROTEIN"/>
    <property type="match status" value="1"/>
</dbReference>
<feature type="compositionally biased region" description="Basic and acidic residues" evidence="9">
    <location>
        <begin position="444"/>
        <end position="469"/>
    </location>
</feature>
<accession>A0AAJ0GUW0</accession>
<keyword evidence="12" id="KW-1185">Reference proteome</keyword>
<evidence type="ECO:0000256" key="4">
    <source>
        <dbReference type="ARBA" id="ARBA00022723"/>
    </source>
</evidence>
<evidence type="ECO:0000256" key="6">
    <source>
        <dbReference type="ARBA" id="ARBA00022786"/>
    </source>
</evidence>
<feature type="compositionally biased region" description="Basic and acidic residues" evidence="9">
    <location>
        <begin position="514"/>
        <end position="525"/>
    </location>
</feature>
<evidence type="ECO:0000256" key="2">
    <source>
        <dbReference type="ARBA" id="ARBA00012483"/>
    </source>
</evidence>
<reference evidence="11" key="2">
    <citation type="submission" date="2023-06" db="EMBL/GenBank/DDBJ databases">
        <authorList>
            <consortium name="Lawrence Berkeley National Laboratory"/>
            <person name="Mondo S.J."/>
            <person name="Hensen N."/>
            <person name="Bonometti L."/>
            <person name="Westerberg I."/>
            <person name="Brannstrom I.O."/>
            <person name="Guillou S."/>
            <person name="Cros-Aarteil S."/>
            <person name="Calhoun S."/>
            <person name="Haridas S."/>
            <person name="Kuo A."/>
            <person name="Pangilinan J."/>
            <person name="Riley R."/>
            <person name="Labutti K."/>
            <person name="Andreopoulos B."/>
            <person name="Lipzen A."/>
            <person name="Chen C."/>
            <person name="Yanf M."/>
            <person name="Daum C."/>
            <person name="Ng V."/>
            <person name="Clum A."/>
            <person name="Steindorff A."/>
            <person name="Ohm R."/>
            <person name="Martin F."/>
            <person name="Silar P."/>
            <person name="Natvig D."/>
            <person name="Lalanne C."/>
            <person name="Gautier V."/>
            <person name="Ament-Velasquez S.L."/>
            <person name="Kruys A."/>
            <person name="Hutchinson M.I."/>
            <person name="Powell A.J."/>
            <person name="Barry K."/>
            <person name="Miller A.N."/>
            <person name="Grigoriev I.V."/>
            <person name="Debuchy R."/>
            <person name="Gladieux P."/>
            <person name="Thoren M.H."/>
            <person name="Johannesson H."/>
        </authorList>
    </citation>
    <scope>NUCLEOTIDE SEQUENCE</scope>
    <source>
        <strain evidence="11">CBS 333.67</strain>
    </source>
</reference>
<dbReference type="GeneID" id="87880773"/>
<evidence type="ECO:0000259" key="10">
    <source>
        <dbReference type="PROSITE" id="PS50089"/>
    </source>
</evidence>
<keyword evidence="5 8" id="KW-0863">Zinc-finger</keyword>
<dbReference type="Proteomes" id="UP001273166">
    <property type="component" value="Unassembled WGS sequence"/>
</dbReference>
<dbReference type="InterPro" id="IPR051834">
    <property type="entry name" value="RING_finger_E3_ligase"/>
</dbReference>
<protein>
    <recommendedName>
        <fullName evidence="2">RING-type E3 ubiquitin transferase</fullName>
        <ecNumber evidence="2">2.3.2.27</ecNumber>
    </recommendedName>
</protein>
<sequence length="560" mass="60793">MASSVERVFCHACAADWFRNEGQSLICPSCGSTFNEIIDPRNDPREIHGMPRRGWDSDPEEADILEHLRDESPLPGERASMNDAGLGHFARMLGGLGATRGGTETPEAASEPRSPIRDRGNGSEFAAGDAIMRRFAEMLNELEATRAAHRPPEVDPLFPLGGLGRQPGTRIQQTTVRTGPFGTQTRVTITSGTVRSDPETLPLPNFGTYVIPRRARIGVIALVNNNTARANPNDVSRLFGQLFGSPWLDEVDRRERGGREPGSPFGGGLHDLLESLYNPAAAVHGDAVFTQEALDRIITQLMEASPHTNGAPPASQAAIESLQKKPVDDEMLGADGKAECTICMDEITKGAEVTVLPCKHWYHGECVVLWLREHNTCPVCRMSIDNREGGTNSGSARRGSQQAQTSQTSQTSQQAQGSQPVSDPASASASSSSSSSRFPRTRRQYLDELTRMERLERINSLRDLPESRDSRRRNSHSPPNPWSSPEAATSSRLRGYRAWPGVDYGEHYGGSGRRGTDREQREGREQQQGSASSGGGSTNTGGGGGALGWFRDHFGGGRRS</sequence>
<dbReference type="AlphaFoldDB" id="A0AAJ0GUW0"/>
<dbReference type="GO" id="GO:0061630">
    <property type="term" value="F:ubiquitin protein ligase activity"/>
    <property type="evidence" value="ECO:0007669"/>
    <property type="project" value="UniProtKB-EC"/>
</dbReference>
<evidence type="ECO:0000313" key="11">
    <source>
        <dbReference type="EMBL" id="KAK3306611.1"/>
    </source>
</evidence>
<comment type="caution">
    <text evidence="11">The sequence shown here is derived from an EMBL/GenBank/DDBJ whole genome shotgun (WGS) entry which is preliminary data.</text>
</comment>
<evidence type="ECO:0000313" key="12">
    <source>
        <dbReference type="Proteomes" id="UP001273166"/>
    </source>
</evidence>
<dbReference type="SUPFAM" id="SSF57850">
    <property type="entry name" value="RING/U-box"/>
    <property type="match status" value="1"/>
</dbReference>
<dbReference type="SMART" id="SM00184">
    <property type="entry name" value="RING"/>
    <property type="match status" value="1"/>
</dbReference>
<keyword evidence="7" id="KW-0862">Zinc</keyword>
<dbReference type="GO" id="GO:0006511">
    <property type="term" value="P:ubiquitin-dependent protein catabolic process"/>
    <property type="evidence" value="ECO:0007669"/>
    <property type="project" value="TreeGrafter"/>
</dbReference>
<keyword evidence="3" id="KW-0808">Transferase</keyword>
<evidence type="ECO:0000256" key="8">
    <source>
        <dbReference type="PROSITE-ProRule" id="PRU00175"/>
    </source>
</evidence>
<evidence type="ECO:0000256" key="1">
    <source>
        <dbReference type="ARBA" id="ARBA00000900"/>
    </source>
</evidence>
<feature type="compositionally biased region" description="Gly residues" evidence="9">
    <location>
        <begin position="532"/>
        <end position="547"/>
    </location>
</feature>
<keyword evidence="6" id="KW-0833">Ubl conjugation pathway</keyword>
<dbReference type="InterPro" id="IPR001841">
    <property type="entry name" value="Znf_RING"/>
</dbReference>